<evidence type="ECO:0000313" key="13">
    <source>
        <dbReference type="Proteomes" id="UP000580250"/>
    </source>
</evidence>
<evidence type="ECO:0000256" key="1">
    <source>
        <dbReference type="ARBA" id="ARBA00004496"/>
    </source>
</evidence>
<dbReference type="GO" id="GO:0005096">
    <property type="term" value="F:GTPase activator activity"/>
    <property type="evidence" value="ECO:0007669"/>
    <property type="project" value="UniProtKB-KW"/>
</dbReference>
<comment type="subunit">
    <text evidence="7">Interacts with non-phosphorylated form of RAB8A; phosphorylation of RAB8A at 'Thr-72' disrupts this interaction. Interacts with ARMC12.</text>
</comment>
<feature type="region of interest" description="Disordered" evidence="10">
    <location>
        <begin position="118"/>
        <end position="140"/>
    </location>
</feature>
<dbReference type="FunFam" id="1.10.8.270:FF:000005">
    <property type="entry name" value="TBC1 domain family member 15"/>
    <property type="match status" value="1"/>
</dbReference>
<comment type="caution">
    <text evidence="12">The sequence shown here is derived from an EMBL/GenBank/DDBJ whole genome shotgun (WGS) entry which is preliminary data.</text>
</comment>
<dbReference type="SMART" id="SM00164">
    <property type="entry name" value="TBC"/>
    <property type="match status" value="1"/>
</dbReference>
<dbReference type="Pfam" id="PF12068">
    <property type="entry name" value="PH_RBD"/>
    <property type="match status" value="1"/>
</dbReference>
<name>A0A6V7VWZ4_MELEN</name>
<feature type="compositionally biased region" description="Low complexity" evidence="10">
    <location>
        <begin position="118"/>
        <end position="136"/>
    </location>
</feature>
<evidence type="ECO:0000256" key="4">
    <source>
        <dbReference type="ARBA" id="ARBA00022553"/>
    </source>
</evidence>
<comment type="function">
    <text evidence="6">Acts as a GTPase activating protein for RAB7A. Does not act on RAB4, RAB5 or RAB6.</text>
</comment>
<dbReference type="Proteomes" id="UP000580250">
    <property type="component" value="Unassembled WGS sequence"/>
</dbReference>
<gene>
    <name evidence="12" type="ORF">MENT_LOCUS31326</name>
</gene>
<evidence type="ECO:0000256" key="6">
    <source>
        <dbReference type="ARBA" id="ARBA00055283"/>
    </source>
</evidence>
<dbReference type="EMBL" id="CAJEWN010000341">
    <property type="protein sequence ID" value="CAD2179329.1"/>
    <property type="molecule type" value="Genomic_DNA"/>
</dbReference>
<dbReference type="FunFam" id="1.10.472.80:FF:000005">
    <property type="entry name" value="TBC1 domain family member 15"/>
    <property type="match status" value="1"/>
</dbReference>
<dbReference type="PANTHER" id="PTHR22957">
    <property type="entry name" value="TBC1 DOMAIN FAMILY MEMBER GTPASE-ACTIVATING PROTEIN"/>
    <property type="match status" value="1"/>
</dbReference>
<keyword evidence="3" id="KW-0963">Cytoplasm</keyword>
<keyword evidence="5" id="KW-0007">Acetylation</keyword>
<accession>A0A6V7VWZ4</accession>
<proteinExistence type="predicted"/>
<dbReference type="Pfam" id="PF00566">
    <property type="entry name" value="RabGAP-TBC"/>
    <property type="match status" value="1"/>
</dbReference>
<comment type="subcellular location">
    <subcellularLocation>
        <location evidence="1">Cytoplasm</location>
    </subcellularLocation>
</comment>
<dbReference type="InterPro" id="IPR035969">
    <property type="entry name" value="Rab-GAP_TBC_sf"/>
</dbReference>
<dbReference type="AlphaFoldDB" id="A0A6V7VWZ4"/>
<dbReference type="PROSITE" id="PS50086">
    <property type="entry name" value="TBC_RABGAP"/>
    <property type="match status" value="1"/>
</dbReference>
<evidence type="ECO:0000256" key="3">
    <source>
        <dbReference type="ARBA" id="ARBA00022490"/>
    </source>
</evidence>
<evidence type="ECO:0000256" key="9">
    <source>
        <dbReference type="ARBA" id="ARBA00082539"/>
    </source>
</evidence>
<evidence type="ECO:0000256" key="8">
    <source>
        <dbReference type="ARBA" id="ARBA00067480"/>
    </source>
</evidence>
<keyword evidence="2" id="KW-0343">GTPase activation</keyword>
<dbReference type="GO" id="GO:0005737">
    <property type="term" value="C:cytoplasm"/>
    <property type="evidence" value="ECO:0007669"/>
    <property type="project" value="UniProtKB-SubCell"/>
</dbReference>
<dbReference type="InterPro" id="IPR000195">
    <property type="entry name" value="Rab-GAP-TBC_dom"/>
</dbReference>
<evidence type="ECO:0000313" key="12">
    <source>
        <dbReference type="EMBL" id="CAD2179329.1"/>
    </source>
</evidence>
<dbReference type="InterPro" id="IPR021935">
    <property type="entry name" value="SGSM1/2_RBD"/>
</dbReference>
<feature type="domain" description="Rab-GAP TBC" evidence="11">
    <location>
        <begin position="354"/>
        <end position="564"/>
    </location>
</feature>
<evidence type="ECO:0000256" key="2">
    <source>
        <dbReference type="ARBA" id="ARBA00022468"/>
    </source>
</evidence>
<protein>
    <recommendedName>
        <fullName evidence="8">TBC1 domain family member 15</fullName>
    </recommendedName>
    <alternativeName>
        <fullName evidence="9">GTPase-activating protein RAB7</fullName>
    </alternativeName>
</protein>
<dbReference type="Gene3D" id="1.10.8.270">
    <property type="entry name" value="putative rabgap domain of human tbc1 domain family member 14 like domains"/>
    <property type="match status" value="1"/>
</dbReference>
<sequence length="657" mass="76016">MIVIRKGQNTNYINYLQTMSNISTRADQNGSNKQKNSRDYEANVFLLSEVYAELVDQQTGVSSFMSGVLSVVEKSWGVFLEWKPCGPLTDSNIDKDDDTSEWVIEEATEALIESSIFSKTKNSSSRNSPSNGSNPSSKEKEEALKQQQKYCFSVDLNSLRSFQHSSFKRDPIWIRFICKDGTDSSNYHLRGGGYESLVNCLQRYVFLTRSSRAENLVIITDSRTDALEKSVGMLNLDKKDILTRFLANPYATLMTQATKVTSALAPLLDVDAINAEAELRYLRERQRAAEDEAAKLRSHNEAGFEHIFQLDLPARPRILQRDPPVDSTVWEKFRAPDGHIEDAHGLLCLVFRGGIVPEMRCTIWKYILGYFKWEWSDAKNAENRTKLEEEYYRMKLQWVTITDDQASRFSSYRDKKALVEKDVARTDRSHPYFNQSKPKHLELLHDLLMTYCMYDFDLGYVQGMSDFLSVLCVVLRKESDIFWCFVGLMEHVHKNFELDQVHIKTQLSQLKSLVEIVNPRLAIYLESQDSDHMYFCFRWILVLFKRELSFDDCQYLWEVLWTGIPCRTFMLLFCVSILDTQTDIIIENRFGLTEILKHINNLSMHIDVQKTLCTAEAIYHQLAAVQDKLPRHICEILSFNHAESISCNNNERKENGK</sequence>
<evidence type="ECO:0000256" key="5">
    <source>
        <dbReference type="ARBA" id="ARBA00022990"/>
    </source>
</evidence>
<dbReference type="PANTHER" id="PTHR22957:SF645">
    <property type="entry name" value="LD27216P"/>
    <property type="match status" value="1"/>
</dbReference>
<dbReference type="SUPFAM" id="SSF47923">
    <property type="entry name" value="Ypt/Rab-GAP domain of gyp1p"/>
    <property type="match status" value="2"/>
</dbReference>
<keyword evidence="4" id="KW-0597">Phosphoprotein</keyword>
<dbReference type="Gene3D" id="1.10.472.80">
    <property type="entry name" value="Ypt/Rab-GAP domain of gyp1p, domain 3"/>
    <property type="match status" value="1"/>
</dbReference>
<reference evidence="12 13" key="1">
    <citation type="submission" date="2020-08" db="EMBL/GenBank/DDBJ databases">
        <authorList>
            <person name="Koutsovoulos G."/>
            <person name="Danchin GJ E."/>
        </authorList>
    </citation>
    <scope>NUCLEOTIDE SEQUENCE [LARGE SCALE GENOMIC DNA]</scope>
</reference>
<evidence type="ECO:0000256" key="10">
    <source>
        <dbReference type="SAM" id="MobiDB-lite"/>
    </source>
</evidence>
<dbReference type="OrthoDB" id="10264062at2759"/>
<organism evidence="12 13">
    <name type="scientific">Meloidogyne enterolobii</name>
    <name type="common">Root-knot nematode worm</name>
    <name type="synonym">Meloidogyne mayaguensis</name>
    <dbReference type="NCBI Taxonomy" id="390850"/>
    <lineage>
        <taxon>Eukaryota</taxon>
        <taxon>Metazoa</taxon>
        <taxon>Ecdysozoa</taxon>
        <taxon>Nematoda</taxon>
        <taxon>Chromadorea</taxon>
        <taxon>Rhabditida</taxon>
        <taxon>Tylenchina</taxon>
        <taxon>Tylenchomorpha</taxon>
        <taxon>Tylenchoidea</taxon>
        <taxon>Meloidogynidae</taxon>
        <taxon>Meloidogyninae</taxon>
        <taxon>Meloidogyne</taxon>
    </lineage>
</organism>
<evidence type="ECO:0000259" key="11">
    <source>
        <dbReference type="PROSITE" id="PS50086"/>
    </source>
</evidence>
<evidence type="ECO:0000256" key="7">
    <source>
        <dbReference type="ARBA" id="ARBA00065268"/>
    </source>
</evidence>